<name>A0AAN8UP49_9MAGN</name>
<accession>A0AAN8UP49</accession>
<feature type="compositionally biased region" description="Basic and acidic residues" evidence="1">
    <location>
        <begin position="59"/>
        <end position="75"/>
    </location>
</feature>
<evidence type="ECO:0000256" key="1">
    <source>
        <dbReference type="SAM" id="MobiDB-lite"/>
    </source>
</evidence>
<sequence length="410" mass="45372">MASSLFHCSSSSCFSSVRMTKATIQVSKLKRLLVPEPELPTQNLVDKLSLKHEFPHTIRVDHKSSSTTKKGDSHSQKTSKNSLAIAELYAVLEAVADRAEMHANICEQRINWNTLLLDSINMVTLSAATMAGIAALDGSGAHILALKLSSTLLYSAATGMLLIMNKIQPSQLAEEQRNAVRLFKRLHTHIQKMLALQNPSVDDVQKVMEEVLALDRAYPLPLLGVMLEKFPKKFEPAVWWPNNHQEDRKSNQKIETNGWSENLEVEMGKIVEVMKNKDSEDYRRLGNLALKINKTLATLGPMLTGIGTIGSVSFGSWGIMVGVVAGALACIVNTLEHGGQVGMVFEMYRNCGGFFKFMEVTIESMLKKSVEERENGELFEMKVALELGRSLSELRELAASCGNEFASKLF</sequence>
<dbReference type="EMBL" id="JBAMMX010000023">
    <property type="protein sequence ID" value="KAK6917769.1"/>
    <property type="molecule type" value="Genomic_DNA"/>
</dbReference>
<dbReference type="Pfam" id="PF14476">
    <property type="entry name" value="Chloroplast_duf"/>
    <property type="match status" value="1"/>
</dbReference>
<dbReference type="Proteomes" id="UP001370490">
    <property type="component" value="Unassembled WGS sequence"/>
</dbReference>
<evidence type="ECO:0000313" key="2">
    <source>
        <dbReference type="EMBL" id="KAK6917769.1"/>
    </source>
</evidence>
<organism evidence="2 3">
    <name type="scientific">Dillenia turbinata</name>
    <dbReference type="NCBI Taxonomy" id="194707"/>
    <lineage>
        <taxon>Eukaryota</taxon>
        <taxon>Viridiplantae</taxon>
        <taxon>Streptophyta</taxon>
        <taxon>Embryophyta</taxon>
        <taxon>Tracheophyta</taxon>
        <taxon>Spermatophyta</taxon>
        <taxon>Magnoliopsida</taxon>
        <taxon>eudicotyledons</taxon>
        <taxon>Gunneridae</taxon>
        <taxon>Pentapetalae</taxon>
        <taxon>Dilleniales</taxon>
        <taxon>Dilleniaceae</taxon>
        <taxon>Dillenia</taxon>
    </lineage>
</organism>
<dbReference type="PANTHER" id="PTHR33358">
    <property type="entry name" value="F-BOX PROTEIN WITH A DOMAIN PROTEIN"/>
    <property type="match status" value="1"/>
</dbReference>
<gene>
    <name evidence="2" type="ORF">RJ641_018520</name>
</gene>
<protein>
    <submittedName>
        <fullName evidence="2">Petal formation-expressed</fullName>
    </submittedName>
</protein>
<reference evidence="2 3" key="1">
    <citation type="submission" date="2023-12" db="EMBL/GenBank/DDBJ databases">
        <title>A high-quality genome assembly for Dillenia turbinata (Dilleniales).</title>
        <authorList>
            <person name="Chanderbali A."/>
        </authorList>
    </citation>
    <scope>NUCLEOTIDE SEQUENCE [LARGE SCALE GENOMIC DNA]</scope>
    <source>
        <strain evidence="2">LSX21</strain>
        <tissue evidence="2">Leaf</tissue>
    </source>
</reference>
<dbReference type="InterPro" id="IPR027949">
    <property type="entry name" value="Chloroplast_duf"/>
</dbReference>
<comment type="caution">
    <text evidence="2">The sequence shown here is derived from an EMBL/GenBank/DDBJ whole genome shotgun (WGS) entry which is preliminary data.</text>
</comment>
<feature type="region of interest" description="Disordered" evidence="1">
    <location>
        <begin position="59"/>
        <end position="79"/>
    </location>
</feature>
<proteinExistence type="predicted"/>
<dbReference type="PANTHER" id="PTHR33358:SF12">
    <property type="entry name" value="F-BOX PROTEIN WITH A DOMAIN PROTEIN"/>
    <property type="match status" value="1"/>
</dbReference>
<dbReference type="AlphaFoldDB" id="A0AAN8UP49"/>
<keyword evidence="3" id="KW-1185">Reference proteome</keyword>
<evidence type="ECO:0000313" key="3">
    <source>
        <dbReference type="Proteomes" id="UP001370490"/>
    </source>
</evidence>